<dbReference type="Gene3D" id="3.30.310.20">
    <property type="entry name" value="DNA-3-methyladenine glycosylase AlkA, N-terminal domain"/>
    <property type="match status" value="1"/>
</dbReference>
<keyword evidence="3" id="KW-0227">DNA damage</keyword>
<dbReference type="SUPFAM" id="SSF48150">
    <property type="entry name" value="DNA-glycosylase"/>
    <property type="match status" value="1"/>
</dbReference>
<dbReference type="SMART" id="SM00478">
    <property type="entry name" value="ENDO3c"/>
    <property type="match status" value="1"/>
</dbReference>
<dbReference type="InterPro" id="IPR003265">
    <property type="entry name" value="HhH-GPD_domain"/>
</dbReference>
<evidence type="ECO:0000256" key="3">
    <source>
        <dbReference type="ARBA" id="ARBA00022763"/>
    </source>
</evidence>
<comment type="catalytic activity">
    <reaction evidence="1">
        <text>Hydrolysis of alkylated DNA, releasing 3-methyladenine, 3-methylguanine, 7-methylguanine and 7-methyladenine.</text>
        <dbReference type="EC" id="3.2.2.21"/>
    </reaction>
</comment>
<dbReference type="SMART" id="SM01009">
    <property type="entry name" value="AlkA_N"/>
    <property type="match status" value="1"/>
</dbReference>
<dbReference type="InterPro" id="IPR011257">
    <property type="entry name" value="DNA_glycosylase"/>
</dbReference>
<dbReference type="InterPro" id="IPR051912">
    <property type="entry name" value="Alkylbase_DNA_Glycosylase/TA"/>
</dbReference>
<feature type="domain" description="HhH-GPD" evidence="5">
    <location>
        <begin position="149"/>
        <end position="307"/>
    </location>
</feature>
<dbReference type="Proteomes" id="UP001157156">
    <property type="component" value="Unassembled WGS sequence"/>
</dbReference>
<dbReference type="Pfam" id="PF06029">
    <property type="entry name" value="AlkA_N"/>
    <property type="match status" value="1"/>
</dbReference>
<evidence type="ECO:0000256" key="1">
    <source>
        <dbReference type="ARBA" id="ARBA00000086"/>
    </source>
</evidence>
<gene>
    <name evidence="7" type="primary">alkA</name>
    <name evidence="7" type="ORF">GCM10007931_03470</name>
</gene>
<evidence type="ECO:0000256" key="4">
    <source>
        <dbReference type="ARBA" id="ARBA00023204"/>
    </source>
</evidence>
<dbReference type="CDD" id="cd00056">
    <property type="entry name" value="ENDO3c"/>
    <property type="match status" value="1"/>
</dbReference>
<dbReference type="PANTHER" id="PTHR43003:SF13">
    <property type="entry name" value="DNA-3-METHYLADENINE GLYCOSYLASE 2"/>
    <property type="match status" value="1"/>
</dbReference>
<evidence type="ECO:0000259" key="5">
    <source>
        <dbReference type="SMART" id="SM00478"/>
    </source>
</evidence>
<evidence type="ECO:0000256" key="2">
    <source>
        <dbReference type="ARBA" id="ARBA00012000"/>
    </source>
</evidence>
<proteinExistence type="predicted"/>
<evidence type="ECO:0000259" key="6">
    <source>
        <dbReference type="SMART" id="SM01009"/>
    </source>
</evidence>
<dbReference type="Gene3D" id="1.10.340.30">
    <property type="entry name" value="Hypothetical protein, domain 2"/>
    <property type="match status" value="1"/>
</dbReference>
<dbReference type="SUPFAM" id="SSF55945">
    <property type="entry name" value="TATA-box binding protein-like"/>
    <property type="match status" value="1"/>
</dbReference>
<name>A0ABQ6EJT0_9VIBR</name>
<dbReference type="Gene3D" id="1.10.1670.10">
    <property type="entry name" value="Helix-hairpin-Helix base-excision DNA repair enzymes (C-terminal)"/>
    <property type="match status" value="1"/>
</dbReference>
<feature type="domain" description="DNA-3-methyladenine glycosylase AlkA N-terminal" evidence="6">
    <location>
        <begin position="17"/>
        <end position="139"/>
    </location>
</feature>
<protein>
    <recommendedName>
        <fullName evidence="2">DNA-3-methyladenine glycosylase II</fullName>
        <ecNumber evidence="2">3.2.2.21</ecNumber>
    </recommendedName>
</protein>
<dbReference type="InterPro" id="IPR037046">
    <property type="entry name" value="AlkA_N_sf"/>
</dbReference>
<reference evidence="8" key="1">
    <citation type="journal article" date="2019" name="Int. J. Syst. Evol. Microbiol.">
        <title>The Global Catalogue of Microorganisms (GCM) 10K type strain sequencing project: providing services to taxonomists for standard genome sequencing and annotation.</title>
        <authorList>
            <consortium name="The Broad Institute Genomics Platform"/>
            <consortium name="The Broad Institute Genome Sequencing Center for Infectious Disease"/>
            <person name="Wu L."/>
            <person name="Ma J."/>
        </authorList>
    </citation>
    <scope>NUCLEOTIDE SEQUENCE [LARGE SCALE GENOMIC DNA]</scope>
    <source>
        <strain evidence="8">NBRC 111146</strain>
    </source>
</reference>
<comment type="caution">
    <text evidence="7">The sequence shown here is derived from an EMBL/GenBank/DDBJ whole genome shotgun (WGS) entry which is preliminary data.</text>
</comment>
<evidence type="ECO:0000313" key="7">
    <source>
        <dbReference type="EMBL" id="GLT13373.1"/>
    </source>
</evidence>
<keyword evidence="8" id="KW-1185">Reference proteome</keyword>
<evidence type="ECO:0000313" key="8">
    <source>
        <dbReference type="Proteomes" id="UP001157156"/>
    </source>
</evidence>
<dbReference type="EC" id="3.2.2.21" evidence="2"/>
<dbReference type="EMBL" id="BSPV01000003">
    <property type="protein sequence ID" value="GLT13373.1"/>
    <property type="molecule type" value="Genomic_DNA"/>
</dbReference>
<dbReference type="InterPro" id="IPR010316">
    <property type="entry name" value="AlkA_N"/>
</dbReference>
<organism evidence="7 8">
    <name type="scientific">Vibrio algivorus</name>
    <dbReference type="NCBI Taxonomy" id="1667024"/>
    <lineage>
        <taxon>Bacteria</taxon>
        <taxon>Pseudomonadati</taxon>
        <taxon>Pseudomonadota</taxon>
        <taxon>Gammaproteobacteria</taxon>
        <taxon>Vibrionales</taxon>
        <taxon>Vibrionaceae</taxon>
        <taxon>Vibrio</taxon>
    </lineage>
</organism>
<dbReference type="RefSeq" id="WP_089123802.1">
    <property type="nucleotide sequence ID" value="NZ_BSPV01000003.1"/>
</dbReference>
<accession>A0ABQ6EJT0</accession>
<sequence>MSSLNPLDIQQRHFHITCPVGFDYNFMLDFLSPRIIEGVECVTQGKYVRSFRFEKPTVGDIKHYVNGYFEVGYQATKNTLAVKVVCDDEYGFDEVQQRVRFMFDLDTNMQVIDQQLQSDPVLQRGFVDNRVPRMPKAFDSFEFCIRAILGQQVSVKAATTLAKRIAHSTQLTTPESFPVGIDFFFPQCDDLLNHSFDGLGLTSSRISTLQVVIRALKNDTISLDKAQVFEDFFEQWIALKGVGPWTANYLAMRGLGIQDSFPDKDLGVLKALATENKYPVRKAVLQQAKAWQPYRAYATLCLWNGLGH</sequence>
<keyword evidence="4" id="KW-0234">DNA repair</keyword>
<dbReference type="PANTHER" id="PTHR43003">
    <property type="entry name" value="DNA-3-METHYLADENINE GLYCOSYLASE"/>
    <property type="match status" value="1"/>
</dbReference>
<dbReference type="InterPro" id="IPR023170">
    <property type="entry name" value="HhH_base_excis_C"/>
</dbReference>